<name>A0AAW0BQG9_9AGAR</name>
<evidence type="ECO:0000313" key="2">
    <source>
        <dbReference type="Proteomes" id="UP001383192"/>
    </source>
</evidence>
<reference evidence="1 2" key="1">
    <citation type="submission" date="2024-01" db="EMBL/GenBank/DDBJ databases">
        <title>A draft genome for a cacao thread blight-causing isolate of Paramarasmius palmivorus.</title>
        <authorList>
            <person name="Baruah I.K."/>
            <person name="Bukari Y."/>
            <person name="Amoako-Attah I."/>
            <person name="Meinhardt L.W."/>
            <person name="Bailey B.A."/>
            <person name="Cohen S.P."/>
        </authorList>
    </citation>
    <scope>NUCLEOTIDE SEQUENCE [LARGE SCALE GENOMIC DNA]</scope>
    <source>
        <strain evidence="1 2">GH-12</strain>
    </source>
</reference>
<dbReference type="AlphaFoldDB" id="A0AAW0BQG9"/>
<dbReference type="SUPFAM" id="SSF52047">
    <property type="entry name" value="RNI-like"/>
    <property type="match status" value="1"/>
</dbReference>
<sequence length="500" mass="56399">MQGTIPPEILSKIFTHVDFSRNTSTTHGVKIKTRLAQYTITCVGFQLALVCRYWHAVSLATPSLWASVGVIISCGPYRQGFLEMLSMVLSRSGSAKLSIIMDVDRSLHRVGLFDSRNIVGTVTGAVLPSDSRNAIPACILRLLFEQSERISHLVFRYISGLELVEPHILVPLLLHYSSRLKTVTNLALDGLSNNTSTSHVFKQLPQLLQLIPSISNLQLRLCTLSPRAFQDLSLSSVHLTQLSVQDITTESMWHFLRYFTNLRSATFTLDSIPPSEFQAHAVPEVCCQYLHSFTVLFSEIYPNDSISLQHSPFMSAICLPSLESLTLGTDSGDTWSKNDWQAIKFFEPFIARSANGLRTFKLDSFPIDFEAATSVFEMMPNLRELVVVEMSWREMEKRSQGSPIQNPVVNKNFMSCLVDPDVLPQLEHLRLYVNFGWEGTDLFETMVEARKFKSTYLQVLRRSVDLDLPRLQRLIDKGIVVKVEEGIEAYGRTGTRTIVN</sequence>
<evidence type="ECO:0008006" key="3">
    <source>
        <dbReference type="Google" id="ProtNLM"/>
    </source>
</evidence>
<proteinExistence type="predicted"/>
<dbReference type="Proteomes" id="UP001383192">
    <property type="component" value="Unassembled WGS sequence"/>
</dbReference>
<evidence type="ECO:0000313" key="1">
    <source>
        <dbReference type="EMBL" id="KAK7028957.1"/>
    </source>
</evidence>
<dbReference type="InterPro" id="IPR032675">
    <property type="entry name" value="LRR_dom_sf"/>
</dbReference>
<protein>
    <recommendedName>
        <fullName evidence="3">F-box domain-containing protein</fullName>
    </recommendedName>
</protein>
<gene>
    <name evidence="1" type="ORF">VNI00_014798</name>
</gene>
<dbReference type="PANTHER" id="PTHR38926:SF5">
    <property type="entry name" value="F-BOX AND LEUCINE-RICH REPEAT PROTEIN 6"/>
    <property type="match status" value="1"/>
</dbReference>
<dbReference type="Gene3D" id="3.80.10.10">
    <property type="entry name" value="Ribonuclease Inhibitor"/>
    <property type="match status" value="1"/>
</dbReference>
<comment type="caution">
    <text evidence="1">The sequence shown here is derived from an EMBL/GenBank/DDBJ whole genome shotgun (WGS) entry which is preliminary data.</text>
</comment>
<keyword evidence="2" id="KW-1185">Reference proteome</keyword>
<dbReference type="EMBL" id="JAYKXP010000086">
    <property type="protein sequence ID" value="KAK7028957.1"/>
    <property type="molecule type" value="Genomic_DNA"/>
</dbReference>
<dbReference type="Gene3D" id="1.20.1280.50">
    <property type="match status" value="1"/>
</dbReference>
<dbReference type="PANTHER" id="PTHR38926">
    <property type="entry name" value="F-BOX DOMAIN CONTAINING PROTEIN, EXPRESSED"/>
    <property type="match status" value="1"/>
</dbReference>
<accession>A0AAW0BQG9</accession>
<organism evidence="1 2">
    <name type="scientific">Paramarasmius palmivorus</name>
    <dbReference type="NCBI Taxonomy" id="297713"/>
    <lineage>
        <taxon>Eukaryota</taxon>
        <taxon>Fungi</taxon>
        <taxon>Dikarya</taxon>
        <taxon>Basidiomycota</taxon>
        <taxon>Agaricomycotina</taxon>
        <taxon>Agaricomycetes</taxon>
        <taxon>Agaricomycetidae</taxon>
        <taxon>Agaricales</taxon>
        <taxon>Marasmiineae</taxon>
        <taxon>Marasmiaceae</taxon>
        <taxon>Paramarasmius</taxon>
    </lineage>
</organism>